<organism evidence="2 3">
    <name type="scientific">Sphaerosporella brunnea</name>
    <dbReference type="NCBI Taxonomy" id="1250544"/>
    <lineage>
        <taxon>Eukaryota</taxon>
        <taxon>Fungi</taxon>
        <taxon>Dikarya</taxon>
        <taxon>Ascomycota</taxon>
        <taxon>Pezizomycotina</taxon>
        <taxon>Pezizomycetes</taxon>
        <taxon>Pezizales</taxon>
        <taxon>Pyronemataceae</taxon>
        <taxon>Sphaerosporella</taxon>
    </lineage>
</organism>
<feature type="region of interest" description="Disordered" evidence="1">
    <location>
        <begin position="112"/>
        <end position="176"/>
    </location>
</feature>
<evidence type="ECO:0000313" key="2">
    <source>
        <dbReference type="EMBL" id="KAA8904223.1"/>
    </source>
</evidence>
<evidence type="ECO:0000256" key="1">
    <source>
        <dbReference type="SAM" id="MobiDB-lite"/>
    </source>
</evidence>
<name>A0A5J5EUX2_9PEZI</name>
<keyword evidence="3" id="KW-1185">Reference proteome</keyword>
<protein>
    <submittedName>
        <fullName evidence="2">Uncharacterized protein</fullName>
    </submittedName>
</protein>
<dbReference type="EMBL" id="VXIS01000111">
    <property type="protein sequence ID" value="KAA8904223.1"/>
    <property type="molecule type" value="Genomic_DNA"/>
</dbReference>
<feature type="compositionally biased region" description="Basic and acidic residues" evidence="1">
    <location>
        <begin position="120"/>
        <end position="134"/>
    </location>
</feature>
<proteinExistence type="predicted"/>
<accession>A0A5J5EUX2</accession>
<reference evidence="2 3" key="1">
    <citation type="submission" date="2019-09" db="EMBL/GenBank/DDBJ databases">
        <title>Draft genome of the ectomycorrhizal ascomycete Sphaerosporella brunnea.</title>
        <authorList>
            <consortium name="DOE Joint Genome Institute"/>
            <person name="Benucci G.M."/>
            <person name="Marozzi G."/>
            <person name="Antonielli L."/>
            <person name="Sanchez S."/>
            <person name="Marco P."/>
            <person name="Wang X."/>
            <person name="Falini L.B."/>
            <person name="Barry K."/>
            <person name="Haridas S."/>
            <person name="Lipzen A."/>
            <person name="Labutti K."/>
            <person name="Grigoriev I.V."/>
            <person name="Murat C."/>
            <person name="Martin F."/>
            <person name="Albertini E."/>
            <person name="Donnini D."/>
            <person name="Bonito G."/>
        </authorList>
    </citation>
    <scope>NUCLEOTIDE SEQUENCE [LARGE SCALE GENOMIC DNA]</scope>
    <source>
        <strain evidence="2 3">Sb_GMNB300</strain>
    </source>
</reference>
<dbReference type="InParanoid" id="A0A5J5EUX2"/>
<evidence type="ECO:0000313" key="3">
    <source>
        <dbReference type="Proteomes" id="UP000326924"/>
    </source>
</evidence>
<sequence>MRSDPALQAALNAYSVAVQRYKTLSDLLPRHMRPPVLERFQHRENRWPIERRTADVRKVISRMERQLAGVQPQVAPPAASPAQPTAPHDELAGETAAATAAEQIARHDGQLRQPTVGTESKQHEEHALSDDFKASTKSSVVTPRKTGGSSDKESPFANNSLCDSAVCGPDEGSTDDMPHDGSDVLSRHDGVEDVMSPAEEIDAVVRVGVVSPDAAIQMTRVVERLKADGTSPAIVKKVYTTFLRCAEAGPTFPEVDFGAMKEDEA</sequence>
<dbReference type="AlphaFoldDB" id="A0A5J5EUX2"/>
<gene>
    <name evidence="2" type="ORF">FN846DRAFT_890925</name>
</gene>
<feature type="region of interest" description="Disordered" evidence="1">
    <location>
        <begin position="68"/>
        <end position="98"/>
    </location>
</feature>
<dbReference type="Proteomes" id="UP000326924">
    <property type="component" value="Unassembled WGS sequence"/>
</dbReference>
<comment type="caution">
    <text evidence="2">The sequence shown here is derived from an EMBL/GenBank/DDBJ whole genome shotgun (WGS) entry which is preliminary data.</text>
</comment>